<dbReference type="PROSITE" id="PS51257">
    <property type="entry name" value="PROKAR_LIPOPROTEIN"/>
    <property type="match status" value="1"/>
</dbReference>
<keyword evidence="1" id="KW-0732">Signal</keyword>
<dbReference type="AlphaFoldDB" id="A0A512AVK5"/>
<reference evidence="3 4" key="1">
    <citation type="submission" date="2019-07" db="EMBL/GenBank/DDBJ databases">
        <title>Whole genome shotgun sequence of Adhaeribacter aerolatus NBRC 106133.</title>
        <authorList>
            <person name="Hosoyama A."/>
            <person name="Uohara A."/>
            <person name="Ohji S."/>
            <person name="Ichikawa N."/>
        </authorList>
    </citation>
    <scope>NUCLEOTIDE SEQUENCE [LARGE SCALE GENOMIC DNA]</scope>
    <source>
        <strain evidence="3 4">NBRC 106133</strain>
    </source>
</reference>
<sequence>MKIKVLFLLGIWLFAGCENYPKDPDKTLEKVRHGTLVVGYAENPPWVIKTATEPGGIEAQLIKEFAAGLGARIQWQNDTEQDLFERLEKKELHLVIAGLTDKNAWKSKISFTKPYLQKEKDKHVMAVQKGENAFVLELEKFLKNQEEKLKKTTAP</sequence>
<dbReference type="PANTHER" id="PTHR35936">
    <property type="entry name" value="MEMBRANE-BOUND LYTIC MUREIN TRANSGLYCOSYLASE F"/>
    <property type="match status" value="1"/>
</dbReference>
<dbReference type="Gene3D" id="3.40.190.10">
    <property type="entry name" value="Periplasmic binding protein-like II"/>
    <property type="match status" value="1"/>
</dbReference>
<keyword evidence="4" id="KW-1185">Reference proteome</keyword>
<dbReference type="Proteomes" id="UP000321532">
    <property type="component" value="Unassembled WGS sequence"/>
</dbReference>
<evidence type="ECO:0000313" key="4">
    <source>
        <dbReference type="Proteomes" id="UP000321532"/>
    </source>
</evidence>
<dbReference type="InterPro" id="IPR001638">
    <property type="entry name" value="Solute-binding_3/MltF_N"/>
</dbReference>
<name>A0A512AVK5_9BACT</name>
<dbReference type="RefSeq" id="WP_146896419.1">
    <property type="nucleotide sequence ID" value="NZ_BJYS01000007.1"/>
</dbReference>
<feature type="domain" description="Solute-binding protein family 3/N-terminal" evidence="2">
    <location>
        <begin position="36"/>
        <end position="145"/>
    </location>
</feature>
<dbReference type="OrthoDB" id="6150901at2"/>
<dbReference type="Pfam" id="PF00497">
    <property type="entry name" value="SBP_bac_3"/>
    <property type="match status" value="1"/>
</dbReference>
<dbReference type="SUPFAM" id="SSF53850">
    <property type="entry name" value="Periplasmic binding protein-like II"/>
    <property type="match status" value="1"/>
</dbReference>
<gene>
    <name evidence="3" type="ORF">AAE02nite_14120</name>
</gene>
<evidence type="ECO:0000256" key="1">
    <source>
        <dbReference type="ARBA" id="ARBA00022729"/>
    </source>
</evidence>
<comment type="caution">
    <text evidence="3">The sequence shown here is derived from an EMBL/GenBank/DDBJ whole genome shotgun (WGS) entry which is preliminary data.</text>
</comment>
<accession>A0A512AVK5</accession>
<protein>
    <submittedName>
        <fullName evidence="3">ABC transporter substrate-binding protein</fullName>
    </submittedName>
</protein>
<proteinExistence type="predicted"/>
<evidence type="ECO:0000313" key="3">
    <source>
        <dbReference type="EMBL" id="GEO03748.1"/>
    </source>
</evidence>
<organism evidence="3 4">
    <name type="scientific">Adhaeribacter aerolatus</name>
    <dbReference type="NCBI Taxonomy" id="670289"/>
    <lineage>
        <taxon>Bacteria</taxon>
        <taxon>Pseudomonadati</taxon>
        <taxon>Bacteroidota</taxon>
        <taxon>Cytophagia</taxon>
        <taxon>Cytophagales</taxon>
        <taxon>Hymenobacteraceae</taxon>
        <taxon>Adhaeribacter</taxon>
    </lineage>
</organism>
<evidence type="ECO:0000259" key="2">
    <source>
        <dbReference type="Pfam" id="PF00497"/>
    </source>
</evidence>
<dbReference type="EMBL" id="BJYS01000007">
    <property type="protein sequence ID" value="GEO03748.1"/>
    <property type="molecule type" value="Genomic_DNA"/>
</dbReference>